<dbReference type="PANTHER" id="PTHR33545">
    <property type="entry name" value="UPF0750 MEMBRANE PROTEIN YITT-RELATED"/>
    <property type="match status" value="1"/>
</dbReference>
<dbReference type="InterPro" id="IPR003740">
    <property type="entry name" value="YitT"/>
</dbReference>
<dbReference type="InterPro" id="IPR019264">
    <property type="entry name" value="DUF2179"/>
</dbReference>
<dbReference type="Gene3D" id="3.30.70.120">
    <property type="match status" value="1"/>
</dbReference>
<feature type="domain" description="DUF2179" evidence="8">
    <location>
        <begin position="228"/>
        <end position="282"/>
    </location>
</feature>
<dbReference type="STRING" id="1265861.BCAMP_04205"/>
<evidence type="ECO:0000259" key="8">
    <source>
        <dbReference type="Pfam" id="PF10035"/>
    </source>
</evidence>
<evidence type="ECO:0000256" key="2">
    <source>
        <dbReference type="ARBA" id="ARBA00022475"/>
    </source>
</evidence>
<organism evidence="9 10">
    <name type="scientific">Brochothrix campestris FSL F6-1037</name>
    <dbReference type="NCBI Taxonomy" id="1265861"/>
    <lineage>
        <taxon>Bacteria</taxon>
        <taxon>Bacillati</taxon>
        <taxon>Bacillota</taxon>
        <taxon>Bacilli</taxon>
        <taxon>Bacillales</taxon>
        <taxon>Listeriaceae</taxon>
        <taxon>Brochothrix</taxon>
    </lineage>
</organism>
<name>W7CVM3_9LIST</name>
<proteinExistence type="predicted"/>
<keyword evidence="10" id="KW-1185">Reference proteome</keyword>
<dbReference type="Pfam" id="PF02588">
    <property type="entry name" value="YitT_membrane"/>
    <property type="match status" value="1"/>
</dbReference>
<evidence type="ECO:0000256" key="1">
    <source>
        <dbReference type="ARBA" id="ARBA00004651"/>
    </source>
</evidence>
<feature type="region of interest" description="Disordered" evidence="6">
    <location>
        <begin position="288"/>
        <end position="347"/>
    </location>
</feature>
<feature type="transmembrane region" description="Helical" evidence="7">
    <location>
        <begin position="59"/>
        <end position="81"/>
    </location>
</feature>
<feature type="compositionally biased region" description="Basic residues" evidence="6">
    <location>
        <begin position="315"/>
        <end position="325"/>
    </location>
</feature>
<dbReference type="RefSeq" id="WP_232217907.1">
    <property type="nucleotide sequence ID" value="NZ_AODH01000014.1"/>
</dbReference>
<dbReference type="CDD" id="cd16380">
    <property type="entry name" value="YitT_C"/>
    <property type="match status" value="1"/>
</dbReference>
<dbReference type="Proteomes" id="UP000019243">
    <property type="component" value="Unassembled WGS sequence"/>
</dbReference>
<evidence type="ECO:0000313" key="9">
    <source>
        <dbReference type="EMBL" id="EUJ40967.1"/>
    </source>
</evidence>
<keyword evidence="3 7" id="KW-0812">Transmembrane</keyword>
<dbReference type="InterPro" id="IPR015867">
    <property type="entry name" value="N-reg_PII/ATP_PRibTrfase_C"/>
</dbReference>
<gene>
    <name evidence="9" type="ORF">BCAMP_04205</name>
</gene>
<feature type="transmembrane region" description="Helical" evidence="7">
    <location>
        <begin position="16"/>
        <end position="39"/>
    </location>
</feature>
<feature type="transmembrane region" description="Helical" evidence="7">
    <location>
        <begin position="115"/>
        <end position="134"/>
    </location>
</feature>
<reference evidence="9 10" key="1">
    <citation type="submission" date="2012-12" db="EMBL/GenBank/DDBJ databases">
        <title>Novel taxa of Listeriaceae from agricultural environments in the United States.</title>
        <authorList>
            <person name="den Bakker H.C."/>
            <person name="Allred A."/>
            <person name="Warchocki S."/>
            <person name="Wright E.M."/>
            <person name="Burrell A."/>
            <person name="Nightingale K.K."/>
            <person name="Kephart D."/>
            <person name="Wiedmann M."/>
        </authorList>
    </citation>
    <scope>NUCLEOTIDE SEQUENCE [LARGE SCALE GENOMIC DNA]</scope>
    <source>
        <strain evidence="9 10">FSL F6-1037</strain>
    </source>
</reference>
<keyword evidence="5 7" id="KW-0472">Membrane</keyword>
<evidence type="ECO:0000256" key="5">
    <source>
        <dbReference type="ARBA" id="ARBA00023136"/>
    </source>
</evidence>
<dbReference type="PATRIC" id="fig|1265861.3.peg.826"/>
<protein>
    <recommendedName>
        <fullName evidence="8">DUF2179 domain-containing protein</fullName>
    </recommendedName>
</protein>
<dbReference type="AlphaFoldDB" id="W7CVM3"/>
<evidence type="ECO:0000256" key="7">
    <source>
        <dbReference type="SAM" id="Phobius"/>
    </source>
</evidence>
<keyword evidence="2" id="KW-1003">Cell membrane</keyword>
<dbReference type="EMBL" id="AODH01000014">
    <property type="protein sequence ID" value="EUJ40967.1"/>
    <property type="molecule type" value="Genomic_DNA"/>
</dbReference>
<feature type="compositionally biased region" description="Basic residues" evidence="6">
    <location>
        <begin position="298"/>
        <end position="308"/>
    </location>
</feature>
<feature type="transmembrane region" description="Helical" evidence="7">
    <location>
        <begin position="88"/>
        <end position="109"/>
    </location>
</feature>
<comment type="subcellular location">
    <subcellularLocation>
        <location evidence="1">Cell membrane</location>
        <topology evidence="1">Multi-pass membrane protein</topology>
    </subcellularLocation>
</comment>
<accession>W7CVM3</accession>
<evidence type="ECO:0000256" key="6">
    <source>
        <dbReference type="SAM" id="MobiDB-lite"/>
    </source>
</evidence>
<feature type="transmembrane region" description="Helical" evidence="7">
    <location>
        <begin position="161"/>
        <end position="179"/>
    </location>
</feature>
<comment type="caution">
    <text evidence="9">The sequence shown here is derived from an EMBL/GenBank/DDBJ whole genome shotgun (WGS) entry which is preliminary data.</text>
</comment>
<evidence type="ECO:0000256" key="3">
    <source>
        <dbReference type="ARBA" id="ARBA00022692"/>
    </source>
</evidence>
<dbReference type="InterPro" id="IPR051461">
    <property type="entry name" value="UPF0750_membrane"/>
</dbReference>
<keyword evidence="4 7" id="KW-1133">Transmembrane helix</keyword>
<sequence>MSTVKNSAYYEHLKKIAIAIIAAFLCAISMKLFLIPAKVYASGINGAAQLVVDIFHDFFHVNLDLGLLILVLNLPIIWLGWTKVGKSLTLYSFIVIGITSFFISVLPTYAISSDIILNSIFGGVISAAGVGIALKHGISTGGLDIIALYLARKKDTPTGRYFMILNGIIIVAAGAIFNWQNALYTLVSRYVNSYVVDLIHTNYQKLTVFIITPHADLVVSAIQQKFDRGATIIPAYGGYSKKPIYSIMMVVSNYEIYEIERTIKSVDPTAFIDIVETRRLNGYYHSEEEQTNSLEIRKQRKDSFKKRQSKENHREYRRRTRRRSQRNGGKPQPLHHSEHYQARGKHS</sequence>
<dbReference type="PANTHER" id="PTHR33545:SF5">
    <property type="entry name" value="UPF0750 MEMBRANE PROTEIN YITT"/>
    <property type="match status" value="1"/>
</dbReference>
<evidence type="ECO:0000256" key="4">
    <source>
        <dbReference type="ARBA" id="ARBA00022989"/>
    </source>
</evidence>
<dbReference type="GO" id="GO:0005886">
    <property type="term" value="C:plasma membrane"/>
    <property type="evidence" value="ECO:0007669"/>
    <property type="project" value="UniProtKB-SubCell"/>
</dbReference>
<evidence type="ECO:0000313" key="10">
    <source>
        <dbReference type="Proteomes" id="UP000019243"/>
    </source>
</evidence>
<dbReference type="Pfam" id="PF10035">
    <property type="entry name" value="DUF2179"/>
    <property type="match status" value="1"/>
</dbReference>